<accession>A0AAD5X5L1</accession>
<dbReference type="AlphaFoldDB" id="A0AAD5X5L1"/>
<evidence type="ECO:0000313" key="1">
    <source>
        <dbReference type="EMBL" id="KAJ3056170.1"/>
    </source>
</evidence>
<dbReference type="EMBL" id="JADGJD010000043">
    <property type="protein sequence ID" value="KAJ3056170.1"/>
    <property type="molecule type" value="Genomic_DNA"/>
</dbReference>
<proteinExistence type="predicted"/>
<comment type="caution">
    <text evidence="1">The sequence shown here is derived from an EMBL/GenBank/DDBJ whole genome shotgun (WGS) entry which is preliminary data.</text>
</comment>
<reference evidence="1" key="1">
    <citation type="submission" date="2020-05" db="EMBL/GenBank/DDBJ databases">
        <title>Phylogenomic resolution of chytrid fungi.</title>
        <authorList>
            <person name="Stajich J.E."/>
            <person name="Amses K."/>
            <person name="Simmons R."/>
            <person name="Seto K."/>
            <person name="Myers J."/>
            <person name="Bonds A."/>
            <person name="Quandt C.A."/>
            <person name="Barry K."/>
            <person name="Liu P."/>
            <person name="Grigoriev I."/>
            <person name="Longcore J.E."/>
            <person name="James T.Y."/>
        </authorList>
    </citation>
    <scope>NUCLEOTIDE SEQUENCE</scope>
    <source>
        <strain evidence="1">JEL0318</strain>
    </source>
</reference>
<keyword evidence="2" id="KW-1185">Reference proteome</keyword>
<name>A0AAD5X5L1_9FUNG</name>
<dbReference type="PROSITE" id="PS51257">
    <property type="entry name" value="PROKAR_LIPOPROTEIN"/>
    <property type="match status" value="1"/>
</dbReference>
<gene>
    <name evidence="1" type="ORF">HK097_007894</name>
</gene>
<evidence type="ECO:0000313" key="2">
    <source>
        <dbReference type="Proteomes" id="UP001212841"/>
    </source>
</evidence>
<sequence>MTDRLTQQPPLGSFIGCQIYDWGGEDLRKTTAYKLIAWRKQKKVAMVSVKKEKNRAMEHPFKLLKMIRAGHEAVLRSTWFLLRVNDVTMTNPAEFIPETETLNFLLFIISNAQVLSFLQLGRAQWTEFDKKFLSGKPVGHESLFNRFLEDYVNARTEEEVTTAMKALMGNGFKPDLVEVEMIPLLKDNNDRGFVWMRAYFDCKNPQPETVADSEGLTGEPCNYVLFFPGGDRNEVMSKVLGVPVEGKRVLVVRTSPQNHRVFIDLADDWLEGFRSLPRSNFSRVSRRGVQKV</sequence>
<dbReference type="Proteomes" id="UP001212841">
    <property type="component" value="Unassembled WGS sequence"/>
</dbReference>
<protein>
    <submittedName>
        <fullName evidence="1">Uncharacterized protein</fullName>
    </submittedName>
</protein>
<organism evidence="1 2">
    <name type="scientific">Rhizophlyctis rosea</name>
    <dbReference type="NCBI Taxonomy" id="64517"/>
    <lineage>
        <taxon>Eukaryota</taxon>
        <taxon>Fungi</taxon>
        <taxon>Fungi incertae sedis</taxon>
        <taxon>Chytridiomycota</taxon>
        <taxon>Chytridiomycota incertae sedis</taxon>
        <taxon>Chytridiomycetes</taxon>
        <taxon>Rhizophlyctidales</taxon>
        <taxon>Rhizophlyctidaceae</taxon>
        <taxon>Rhizophlyctis</taxon>
    </lineage>
</organism>